<dbReference type="OrthoDB" id="654211at2759"/>
<reference evidence="1" key="1">
    <citation type="journal article" date="2020" name="Stud. Mycol.">
        <title>101 Dothideomycetes genomes: a test case for predicting lifestyles and emergence of pathogens.</title>
        <authorList>
            <person name="Haridas S."/>
            <person name="Albert R."/>
            <person name="Binder M."/>
            <person name="Bloem J."/>
            <person name="Labutti K."/>
            <person name="Salamov A."/>
            <person name="Andreopoulos B."/>
            <person name="Baker S."/>
            <person name="Barry K."/>
            <person name="Bills G."/>
            <person name="Bluhm B."/>
            <person name="Cannon C."/>
            <person name="Castanera R."/>
            <person name="Culley D."/>
            <person name="Daum C."/>
            <person name="Ezra D."/>
            <person name="Gonzalez J."/>
            <person name="Henrissat B."/>
            <person name="Kuo A."/>
            <person name="Liang C."/>
            <person name="Lipzen A."/>
            <person name="Lutzoni F."/>
            <person name="Magnuson J."/>
            <person name="Mondo S."/>
            <person name="Nolan M."/>
            <person name="Ohm R."/>
            <person name="Pangilinan J."/>
            <person name="Park H.-J."/>
            <person name="Ramirez L."/>
            <person name="Alfaro M."/>
            <person name="Sun H."/>
            <person name="Tritt A."/>
            <person name="Yoshinaga Y."/>
            <person name="Zwiers L.-H."/>
            <person name="Turgeon B."/>
            <person name="Goodwin S."/>
            <person name="Spatafora J."/>
            <person name="Crous P."/>
            <person name="Grigoriev I."/>
        </authorList>
    </citation>
    <scope>NUCLEOTIDE SEQUENCE</scope>
    <source>
        <strain evidence="1">CBS 627.86</strain>
    </source>
</reference>
<gene>
    <name evidence="1" type="ORF">BDV96DRAFT_678028</name>
</gene>
<keyword evidence="2" id="KW-1185">Reference proteome</keyword>
<dbReference type="Proteomes" id="UP000799770">
    <property type="component" value="Unassembled WGS sequence"/>
</dbReference>
<feature type="non-terminal residue" evidence="1">
    <location>
        <position position="1"/>
    </location>
</feature>
<dbReference type="AlphaFoldDB" id="A0A6A5YGM5"/>
<proteinExistence type="predicted"/>
<name>A0A6A5YGM5_9PLEO</name>
<sequence>SAFLVQPRRILGATSRSAIHYSNRKALRKVIDCSRLCARFRGNTRVGGYYSDPLSSWIPTGERQESANSLPRQPVWLPSVPLFSKWQNSTCDCLDVLHWQANANIGQHSGLEHPTVFHLYLARIVLLAPCESLSGLPSTGRVPMTSIEQQMRGMRSRSSVHQYKARLAVVHAAVLFWHVRHHSVDVF</sequence>
<organism evidence="1 2">
    <name type="scientific">Lophiotrema nucula</name>
    <dbReference type="NCBI Taxonomy" id="690887"/>
    <lineage>
        <taxon>Eukaryota</taxon>
        <taxon>Fungi</taxon>
        <taxon>Dikarya</taxon>
        <taxon>Ascomycota</taxon>
        <taxon>Pezizomycotina</taxon>
        <taxon>Dothideomycetes</taxon>
        <taxon>Pleosporomycetidae</taxon>
        <taxon>Pleosporales</taxon>
        <taxon>Lophiotremataceae</taxon>
        <taxon>Lophiotrema</taxon>
    </lineage>
</organism>
<accession>A0A6A5YGM5</accession>
<dbReference type="EMBL" id="ML977379">
    <property type="protein sequence ID" value="KAF2105477.1"/>
    <property type="molecule type" value="Genomic_DNA"/>
</dbReference>
<evidence type="ECO:0000313" key="2">
    <source>
        <dbReference type="Proteomes" id="UP000799770"/>
    </source>
</evidence>
<protein>
    <submittedName>
        <fullName evidence="1">Uncharacterized protein</fullName>
    </submittedName>
</protein>
<evidence type="ECO:0000313" key="1">
    <source>
        <dbReference type="EMBL" id="KAF2105477.1"/>
    </source>
</evidence>